<dbReference type="Proteomes" id="UP000266841">
    <property type="component" value="Unassembled WGS sequence"/>
</dbReference>
<reference evidence="2 3" key="1">
    <citation type="journal article" date="2012" name="Genome Biol.">
        <title>Genome and low-iron response of an oceanic diatom adapted to chronic iron limitation.</title>
        <authorList>
            <person name="Lommer M."/>
            <person name="Specht M."/>
            <person name="Roy A.S."/>
            <person name="Kraemer L."/>
            <person name="Andreson R."/>
            <person name="Gutowska M.A."/>
            <person name="Wolf J."/>
            <person name="Bergner S.V."/>
            <person name="Schilhabel M.B."/>
            <person name="Klostermeier U.C."/>
            <person name="Beiko R.G."/>
            <person name="Rosenstiel P."/>
            <person name="Hippler M."/>
            <person name="Laroche J."/>
        </authorList>
    </citation>
    <scope>NUCLEOTIDE SEQUENCE [LARGE SCALE GENOMIC DNA]</scope>
    <source>
        <strain evidence="2 3">CCMP1005</strain>
    </source>
</reference>
<name>K0SFJ8_THAOC</name>
<proteinExistence type="predicted"/>
<evidence type="ECO:0008006" key="4">
    <source>
        <dbReference type="Google" id="ProtNLM"/>
    </source>
</evidence>
<protein>
    <recommendedName>
        <fullName evidence="4">Secreted protein</fullName>
    </recommendedName>
</protein>
<comment type="caution">
    <text evidence="2">The sequence shown here is derived from an EMBL/GenBank/DDBJ whole genome shotgun (WGS) entry which is preliminary data.</text>
</comment>
<keyword evidence="3" id="KW-1185">Reference proteome</keyword>
<evidence type="ECO:0000256" key="1">
    <source>
        <dbReference type="SAM" id="SignalP"/>
    </source>
</evidence>
<feature type="signal peptide" evidence="1">
    <location>
        <begin position="1"/>
        <end position="29"/>
    </location>
</feature>
<organism evidence="2 3">
    <name type="scientific">Thalassiosira oceanica</name>
    <name type="common">Marine diatom</name>
    <dbReference type="NCBI Taxonomy" id="159749"/>
    <lineage>
        <taxon>Eukaryota</taxon>
        <taxon>Sar</taxon>
        <taxon>Stramenopiles</taxon>
        <taxon>Ochrophyta</taxon>
        <taxon>Bacillariophyta</taxon>
        <taxon>Coscinodiscophyceae</taxon>
        <taxon>Thalassiosirophycidae</taxon>
        <taxon>Thalassiosirales</taxon>
        <taxon>Thalassiosiraceae</taxon>
        <taxon>Thalassiosira</taxon>
    </lineage>
</organism>
<keyword evidence="1" id="KW-0732">Signal</keyword>
<accession>K0SFJ8</accession>
<feature type="chain" id="PRO_5003841055" description="Secreted protein" evidence="1">
    <location>
        <begin position="30"/>
        <end position="72"/>
    </location>
</feature>
<dbReference type="AlphaFoldDB" id="K0SFJ8"/>
<dbReference type="EMBL" id="AGNL01018030">
    <property type="protein sequence ID" value="EJK63754.1"/>
    <property type="molecule type" value="Genomic_DNA"/>
</dbReference>
<evidence type="ECO:0000313" key="3">
    <source>
        <dbReference type="Proteomes" id="UP000266841"/>
    </source>
</evidence>
<evidence type="ECO:0000313" key="2">
    <source>
        <dbReference type="EMBL" id="EJK63754.1"/>
    </source>
</evidence>
<sequence length="72" mass="7786">MNLKETNHHSAALAFRMSLLVLICPPGRQWCTRLEFVSLPSCILRLVSEHAGAVGLGLPLTVPLVGCTKCTN</sequence>
<gene>
    <name evidence="2" type="ORF">THAOC_15572</name>
</gene>